<feature type="region of interest" description="Disordered" evidence="1">
    <location>
        <begin position="1"/>
        <end position="26"/>
    </location>
</feature>
<dbReference type="AlphaFoldDB" id="B8AB66"/>
<gene>
    <name evidence="2" type="ORF">OsI_02709</name>
</gene>
<name>B8AB66_ORYSI</name>
<organism evidence="2 3">
    <name type="scientific">Oryza sativa subsp. indica</name>
    <name type="common">Rice</name>
    <dbReference type="NCBI Taxonomy" id="39946"/>
    <lineage>
        <taxon>Eukaryota</taxon>
        <taxon>Viridiplantae</taxon>
        <taxon>Streptophyta</taxon>
        <taxon>Embryophyta</taxon>
        <taxon>Tracheophyta</taxon>
        <taxon>Spermatophyta</taxon>
        <taxon>Magnoliopsida</taxon>
        <taxon>Liliopsida</taxon>
        <taxon>Poales</taxon>
        <taxon>Poaceae</taxon>
        <taxon>BOP clade</taxon>
        <taxon>Oryzoideae</taxon>
        <taxon>Oryzeae</taxon>
        <taxon>Oryzinae</taxon>
        <taxon>Oryza</taxon>
        <taxon>Oryza sativa</taxon>
    </lineage>
</organism>
<proteinExistence type="predicted"/>
<accession>B8AB66</accession>
<evidence type="ECO:0000313" key="2">
    <source>
        <dbReference type="EMBL" id="EEC71016.1"/>
    </source>
</evidence>
<dbReference type="EMBL" id="CM000126">
    <property type="protein sequence ID" value="EEC71016.1"/>
    <property type="molecule type" value="Genomic_DNA"/>
</dbReference>
<dbReference type="OMA" id="ECGETWV"/>
<evidence type="ECO:0000313" key="3">
    <source>
        <dbReference type="Proteomes" id="UP000007015"/>
    </source>
</evidence>
<reference evidence="2 3" key="1">
    <citation type="journal article" date="2005" name="PLoS Biol.">
        <title>The genomes of Oryza sativa: a history of duplications.</title>
        <authorList>
            <person name="Yu J."/>
            <person name="Wang J."/>
            <person name="Lin W."/>
            <person name="Li S."/>
            <person name="Li H."/>
            <person name="Zhou J."/>
            <person name="Ni P."/>
            <person name="Dong W."/>
            <person name="Hu S."/>
            <person name="Zeng C."/>
            <person name="Zhang J."/>
            <person name="Zhang Y."/>
            <person name="Li R."/>
            <person name="Xu Z."/>
            <person name="Li S."/>
            <person name="Li X."/>
            <person name="Zheng H."/>
            <person name="Cong L."/>
            <person name="Lin L."/>
            <person name="Yin J."/>
            <person name="Geng J."/>
            <person name="Li G."/>
            <person name="Shi J."/>
            <person name="Liu J."/>
            <person name="Lv H."/>
            <person name="Li J."/>
            <person name="Wang J."/>
            <person name="Deng Y."/>
            <person name="Ran L."/>
            <person name="Shi X."/>
            <person name="Wang X."/>
            <person name="Wu Q."/>
            <person name="Li C."/>
            <person name="Ren X."/>
            <person name="Wang J."/>
            <person name="Wang X."/>
            <person name="Li D."/>
            <person name="Liu D."/>
            <person name="Zhang X."/>
            <person name="Ji Z."/>
            <person name="Zhao W."/>
            <person name="Sun Y."/>
            <person name="Zhang Z."/>
            <person name="Bao J."/>
            <person name="Han Y."/>
            <person name="Dong L."/>
            <person name="Ji J."/>
            <person name="Chen P."/>
            <person name="Wu S."/>
            <person name="Liu J."/>
            <person name="Xiao Y."/>
            <person name="Bu D."/>
            <person name="Tan J."/>
            <person name="Yang L."/>
            <person name="Ye C."/>
            <person name="Zhang J."/>
            <person name="Xu J."/>
            <person name="Zhou Y."/>
            <person name="Yu Y."/>
            <person name="Zhang B."/>
            <person name="Zhuang S."/>
            <person name="Wei H."/>
            <person name="Liu B."/>
            <person name="Lei M."/>
            <person name="Yu H."/>
            <person name="Li Y."/>
            <person name="Xu H."/>
            <person name="Wei S."/>
            <person name="He X."/>
            <person name="Fang L."/>
            <person name="Zhang Z."/>
            <person name="Zhang Y."/>
            <person name="Huang X."/>
            <person name="Su Z."/>
            <person name="Tong W."/>
            <person name="Li J."/>
            <person name="Tong Z."/>
            <person name="Li S."/>
            <person name="Ye J."/>
            <person name="Wang L."/>
            <person name="Fang L."/>
            <person name="Lei T."/>
            <person name="Chen C."/>
            <person name="Chen H."/>
            <person name="Xu Z."/>
            <person name="Li H."/>
            <person name="Huang H."/>
            <person name="Zhang F."/>
            <person name="Xu H."/>
            <person name="Li N."/>
            <person name="Zhao C."/>
            <person name="Li S."/>
            <person name="Dong L."/>
            <person name="Huang Y."/>
            <person name="Li L."/>
            <person name="Xi Y."/>
            <person name="Qi Q."/>
            <person name="Li W."/>
            <person name="Zhang B."/>
            <person name="Hu W."/>
            <person name="Zhang Y."/>
            <person name="Tian X."/>
            <person name="Jiao Y."/>
            <person name="Liang X."/>
            <person name="Jin J."/>
            <person name="Gao L."/>
            <person name="Zheng W."/>
            <person name="Hao B."/>
            <person name="Liu S."/>
            <person name="Wang W."/>
            <person name="Yuan L."/>
            <person name="Cao M."/>
            <person name="McDermott J."/>
            <person name="Samudrala R."/>
            <person name="Wang J."/>
            <person name="Wong G.K."/>
            <person name="Yang H."/>
        </authorList>
    </citation>
    <scope>NUCLEOTIDE SEQUENCE [LARGE SCALE GENOMIC DNA]</scope>
    <source>
        <strain evidence="3">cv. 93-11</strain>
    </source>
</reference>
<sequence length="156" mass="17303">MLEDEEDDSNKDNRKEGAMEVEKSVKPTSMPAMVDVSVHRGQLYANTRYGMVELLQPVVVVEEGFVVRVLDECGETWVKADNIGDVAVLVDTSGTVAASTRECLGLRPSTVYFAVNLVGETRVRAHSLATAGKGKHMRIERNREETVNRFNVRFSS</sequence>
<dbReference type="Gramene" id="BGIOSGA003917-TA">
    <property type="protein sequence ID" value="BGIOSGA003917-PA"/>
    <property type="gene ID" value="BGIOSGA003917"/>
</dbReference>
<dbReference type="STRING" id="39946.B8AB66"/>
<protein>
    <submittedName>
        <fullName evidence="2">Uncharacterized protein</fullName>
    </submittedName>
</protein>
<keyword evidence="3" id="KW-1185">Reference proteome</keyword>
<evidence type="ECO:0000256" key="1">
    <source>
        <dbReference type="SAM" id="MobiDB-lite"/>
    </source>
</evidence>
<feature type="compositionally biased region" description="Basic and acidic residues" evidence="1">
    <location>
        <begin position="10"/>
        <end position="25"/>
    </location>
</feature>
<dbReference type="HOGENOM" id="CLU_1689595_0_0_1"/>
<dbReference type="Proteomes" id="UP000007015">
    <property type="component" value="Chromosome 1"/>
</dbReference>